<dbReference type="Proteomes" id="UP000006620">
    <property type="component" value="Chromosome"/>
</dbReference>
<reference evidence="2" key="1">
    <citation type="submission" date="2011-06" db="EMBL/GenBank/DDBJ databases">
        <title>Complete genome sequence of Paenibacillus mucilaginosus KNP414.</title>
        <authorList>
            <person name="Wang J."/>
            <person name="Hu S."/>
            <person name="Hu X."/>
            <person name="Zhang B."/>
            <person name="Dong D."/>
            <person name="Zhang S."/>
            <person name="Zhao K."/>
            <person name="Wu D."/>
        </authorList>
    </citation>
    <scope>NUCLEOTIDE SEQUENCE [LARGE SCALE GENOMIC DNA]</scope>
    <source>
        <strain evidence="2">KNP414</strain>
    </source>
</reference>
<proteinExistence type="predicted"/>
<dbReference type="HOGENOM" id="CLU_124423_0_0_9"/>
<evidence type="ECO:0000313" key="2">
    <source>
        <dbReference type="Proteomes" id="UP000006620"/>
    </source>
</evidence>
<dbReference type="KEGG" id="pms:KNP414_03673"/>
<gene>
    <name evidence="1" type="ordered locus">KNP414_03673</name>
</gene>
<name>F8FFI4_PAEMK</name>
<dbReference type="PATRIC" id="fig|1036673.3.peg.3364"/>
<dbReference type="AlphaFoldDB" id="F8FFI4"/>
<organism evidence="1 2">
    <name type="scientific">Paenibacillus mucilaginosus (strain KNP414)</name>
    <dbReference type="NCBI Taxonomy" id="1036673"/>
    <lineage>
        <taxon>Bacteria</taxon>
        <taxon>Bacillati</taxon>
        <taxon>Bacillota</taxon>
        <taxon>Bacilli</taxon>
        <taxon>Bacillales</taxon>
        <taxon>Paenibacillaceae</taxon>
        <taxon>Paenibacillus</taxon>
    </lineage>
</organism>
<evidence type="ECO:0000313" key="1">
    <source>
        <dbReference type="EMBL" id="AEI42212.1"/>
    </source>
</evidence>
<accession>F8FFI4</accession>
<reference evidence="1 2" key="2">
    <citation type="journal article" date="2013" name="Genome Announc.">
        <title>Genome Sequence of Growth-Improving Paenibacillus mucilaginosus Strain KNP414.</title>
        <authorList>
            <person name="Lu J.J."/>
            <person name="Wang J.F."/>
            <person name="Hu X.F."/>
        </authorList>
    </citation>
    <scope>NUCLEOTIDE SEQUENCE [LARGE SCALE GENOMIC DNA]</scope>
    <source>
        <strain evidence="1 2">KNP414</strain>
    </source>
</reference>
<dbReference type="EMBL" id="CP002869">
    <property type="protein sequence ID" value="AEI42212.1"/>
    <property type="molecule type" value="Genomic_DNA"/>
</dbReference>
<protein>
    <submittedName>
        <fullName evidence="1">Uncharacterized protein</fullName>
    </submittedName>
</protein>
<sequence>MTYKNYFAAGVRSLFSNGFKRVMMSITSFKGAASMNKVRLVLYALILSLLVPAAALASSGGYVPVPQSPDTHPAYITGLTYGQDGGLNLTADYIQWFEGTEADRVFAEKEPDSGLSAAPNGYYIVNENPKLRTLPVHPDVQVLMQIYNRTGEPGGAGIQWNEEVSLQRFTEILKAEPYLQEYPYHLVVKNGQVVRMIQQYIP</sequence>